<keyword evidence="3" id="KW-0238">DNA-binding</keyword>
<dbReference type="InterPro" id="IPR013325">
    <property type="entry name" value="RNA_pol_sigma_r2"/>
</dbReference>
<gene>
    <name evidence="8" type="ORF">Acy02nite_34370</name>
</gene>
<dbReference type="SUPFAM" id="SSF88659">
    <property type="entry name" value="Sigma3 and sigma4 domains of RNA polymerase sigma factors"/>
    <property type="match status" value="2"/>
</dbReference>
<dbReference type="GO" id="GO:0016987">
    <property type="term" value="F:sigma factor activity"/>
    <property type="evidence" value="ECO:0007669"/>
    <property type="project" value="UniProtKB-KW"/>
</dbReference>
<dbReference type="InterPro" id="IPR007624">
    <property type="entry name" value="RNA_pol_sigma70_r3"/>
</dbReference>
<protein>
    <recommendedName>
        <fullName evidence="10">RNA polymerase sigma factor</fullName>
    </recommendedName>
</protein>
<evidence type="ECO:0000259" key="5">
    <source>
        <dbReference type="Pfam" id="PF04539"/>
    </source>
</evidence>
<dbReference type="InterPro" id="IPR014322">
    <property type="entry name" value="RNA_pol_sigma-B/F/G"/>
</dbReference>
<dbReference type="Pfam" id="PF04542">
    <property type="entry name" value="Sigma70_r2"/>
    <property type="match status" value="1"/>
</dbReference>
<dbReference type="Gene3D" id="1.10.10.10">
    <property type="entry name" value="Winged helix-like DNA-binding domain superfamily/Winged helix DNA-binding domain"/>
    <property type="match status" value="2"/>
</dbReference>
<evidence type="ECO:0000256" key="3">
    <source>
        <dbReference type="ARBA" id="ARBA00023125"/>
    </source>
</evidence>
<dbReference type="NCBIfam" id="TIGR02937">
    <property type="entry name" value="sigma70-ECF"/>
    <property type="match status" value="1"/>
</dbReference>
<dbReference type="Pfam" id="PF04545">
    <property type="entry name" value="Sigma70_r4"/>
    <property type="match status" value="1"/>
</dbReference>
<dbReference type="SUPFAM" id="SSF88946">
    <property type="entry name" value="Sigma2 domain of RNA polymerase sigma factors"/>
    <property type="match status" value="1"/>
</dbReference>
<dbReference type="InterPro" id="IPR000943">
    <property type="entry name" value="RNA_pol_sigma70"/>
</dbReference>
<keyword evidence="2" id="KW-0731">Sigma factor</keyword>
<dbReference type="PANTHER" id="PTHR30385:SF4">
    <property type="entry name" value="RNA POLYMERASE SIGMA-E FACTOR"/>
    <property type="match status" value="1"/>
</dbReference>
<keyword evidence="4" id="KW-0804">Transcription</keyword>
<evidence type="ECO:0008006" key="10">
    <source>
        <dbReference type="Google" id="ProtNLM"/>
    </source>
</evidence>
<dbReference type="Pfam" id="PF04539">
    <property type="entry name" value="Sigma70_r3"/>
    <property type="match status" value="1"/>
</dbReference>
<dbReference type="RefSeq" id="WP_203741695.1">
    <property type="nucleotide sequence ID" value="NZ_BAAAUC010000003.1"/>
</dbReference>
<dbReference type="InterPro" id="IPR013324">
    <property type="entry name" value="RNA_pol_sigma_r3/r4-like"/>
</dbReference>
<dbReference type="AlphaFoldDB" id="A0A919MBX8"/>
<reference evidence="8" key="1">
    <citation type="submission" date="2021-01" db="EMBL/GenBank/DDBJ databases">
        <title>Whole genome shotgun sequence of Actinoplanes cyaneus NBRC 14990.</title>
        <authorList>
            <person name="Komaki H."/>
            <person name="Tamura T."/>
        </authorList>
    </citation>
    <scope>NUCLEOTIDE SEQUENCE</scope>
    <source>
        <strain evidence="8">NBRC 14990</strain>
    </source>
</reference>
<evidence type="ECO:0000256" key="2">
    <source>
        <dbReference type="ARBA" id="ARBA00023082"/>
    </source>
</evidence>
<dbReference type="InterPro" id="IPR007627">
    <property type="entry name" value="RNA_pol_sigma70_r2"/>
</dbReference>
<dbReference type="Gene3D" id="1.20.120.1810">
    <property type="match status" value="1"/>
</dbReference>
<dbReference type="InterPro" id="IPR007630">
    <property type="entry name" value="RNA_pol_sigma70_r4"/>
</dbReference>
<feature type="domain" description="RNA polymerase sigma-70 region 3" evidence="5">
    <location>
        <begin position="115"/>
        <end position="179"/>
    </location>
</feature>
<dbReference type="GO" id="GO:0003677">
    <property type="term" value="F:DNA binding"/>
    <property type="evidence" value="ECO:0007669"/>
    <property type="project" value="UniProtKB-KW"/>
</dbReference>
<feature type="domain" description="RNA polymerase sigma-70 region 4" evidence="7">
    <location>
        <begin position="198"/>
        <end position="247"/>
    </location>
</feature>
<dbReference type="InterPro" id="IPR036388">
    <property type="entry name" value="WH-like_DNA-bd_sf"/>
</dbReference>
<dbReference type="PRINTS" id="PR00046">
    <property type="entry name" value="SIGMA70FCT"/>
</dbReference>
<comment type="caution">
    <text evidence="8">The sequence shown here is derived from an EMBL/GenBank/DDBJ whole genome shotgun (WGS) entry which is preliminary data.</text>
</comment>
<dbReference type="CDD" id="cd06171">
    <property type="entry name" value="Sigma70_r4"/>
    <property type="match status" value="1"/>
</dbReference>
<evidence type="ECO:0000313" key="8">
    <source>
        <dbReference type="EMBL" id="GID65556.1"/>
    </source>
</evidence>
<keyword evidence="9" id="KW-1185">Reference proteome</keyword>
<organism evidence="8 9">
    <name type="scientific">Actinoplanes cyaneus</name>
    <dbReference type="NCBI Taxonomy" id="52696"/>
    <lineage>
        <taxon>Bacteria</taxon>
        <taxon>Bacillati</taxon>
        <taxon>Actinomycetota</taxon>
        <taxon>Actinomycetes</taxon>
        <taxon>Micromonosporales</taxon>
        <taxon>Micromonosporaceae</taxon>
        <taxon>Actinoplanes</taxon>
    </lineage>
</organism>
<dbReference type="InterPro" id="IPR014284">
    <property type="entry name" value="RNA_pol_sigma-70_dom"/>
</dbReference>
<name>A0A919MBX8_9ACTN</name>
<keyword evidence="1" id="KW-0805">Transcription regulation</keyword>
<dbReference type="Proteomes" id="UP000619479">
    <property type="component" value="Unassembled WGS sequence"/>
</dbReference>
<dbReference type="PANTHER" id="PTHR30385">
    <property type="entry name" value="SIGMA FACTOR F FLAGELLAR"/>
    <property type="match status" value="1"/>
</dbReference>
<dbReference type="EMBL" id="BOMH01000026">
    <property type="protein sequence ID" value="GID65556.1"/>
    <property type="molecule type" value="Genomic_DNA"/>
</dbReference>
<evidence type="ECO:0000313" key="9">
    <source>
        <dbReference type="Proteomes" id="UP000619479"/>
    </source>
</evidence>
<evidence type="ECO:0000256" key="4">
    <source>
        <dbReference type="ARBA" id="ARBA00023163"/>
    </source>
</evidence>
<dbReference type="NCBIfam" id="TIGR02980">
    <property type="entry name" value="SigBFG"/>
    <property type="match status" value="1"/>
</dbReference>
<evidence type="ECO:0000259" key="7">
    <source>
        <dbReference type="Pfam" id="PF04545"/>
    </source>
</evidence>
<proteinExistence type="predicted"/>
<sequence length="254" mass="28168">MVNTTTENETELATALVETPRDDAAWSWKRQEAITAWLPMAKRLAKRYASRGVELEDLHQVATIGLIKAIDGFEPDRGAEFTGYAIPTILGELRRHFRDRMWNIRVPRRLQELNMAINRARGELIQTLNRNPTVADIAGHLGISEEEVIEGLEGAYAYRPTSLSTPIAADGDAELGDTLGTRDPGFEQAEVTLSLGPALATLTERERKIVTLRFYGNLTQSQIGEQVGVSQMHVSRLLAQALIKLRAQMGPDAH</sequence>
<evidence type="ECO:0000259" key="6">
    <source>
        <dbReference type="Pfam" id="PF04542"/>
    </source>
</evidence>
<dbReference type="GO" id="GO:0006352">
    <property type="term" value="P:DNA-templated transcription initiation"/>
    <property type="evidence" value="ECO:0007669"/>
    <property type="project" value="InterPro"/>
</dbReference>
<evidence type="ECO:0000256" key="1">
    <source>
        <dbReference type="ARBA" id="ARBA00023015"/>
    </source>
</evidence>
<feature type="domain" description="RNA polymerase sigma-70 region 2" evidence="6">
    <location>
        <begin position="34"/>
        <end position="102"/>
    </location>
</feature>
<accession>A0A919MBX8</accession>